<dbReference type="AlphaFoldDB" id="A0AAU2UZI7"/>
<name>A0AAU2UZI7_9ACTN</name>
<gene>
    <name evidence="1" type="ORF">OG549_08060</name>
</gene>
<proteinExistence type="predicted"/>
<protein>
    <submittedName>
        <fullName evidence="1">Uncharacterized protein</fullName>
    </submittedName>
</protein>
<organism evidence="1">
    <name type="scientific">Streptomyces sp. NBC_00003</name>
    <dbReference type="NCBI Taxonomy" id="2903608"/>
    <lineage>
        <taxon>Bacteria</taxon>
        <taxon>Bacillati</taxon>
        <taxon>Actinomycetota</taxon>
        <taxon>Actinomycetes</taxon>
        <taxon>Kitasatosporales</taxon>
        <taxon>Streptomycetaceae</taxon>
        <taxon>Streptomyces</taxon>
    </lineage>
</organism>
<reference evidence="1" key="1">
    <citation type="submission" date="2022-10" db="EMBL/GenBank/DDBJ databases">
        <title>The complete genomes of actinobacterial strains from the NBC collection.</title>
        <authorList>
            <person name="Joergensen T.S."/>
            <person name="Alvarez Arevalo M."/>
            <person name="Sterndorff E.B."/>
            <person name="Faurdal D."/>
            <person name="Vuksanovic O."/>
            <person name="Mourched A.-S."/>
            <person name="Charusanti P."/>
            <person name="Shaw S."/>
            <person name="Blin K."/>
            <person name="Weber T."/>
        </authorList>
    </citation>
    <scope>NUCLEOTIDE SEQUENCE</scope>
    <source>
        <strain evidence="1">NBC_00003</strain>
    </source>
</reference>
<evidence type="ECO:0000313" key="1">
    <source>
        <dbReference type="EMBL" id="WTW60601.1"/>
    </source>
</evidence>
<sequence>MKARGDAERFDAVTTYDAADYQLLYFVGDRAWSTAGPGVESENVVPFNLEHLPGEFRSDPGAAASAVLDQEEHYFLAKGTQFVIVTADKHPIHAEANLLQGPTQFTDACPFLTGPWMPPCETEAG</sequence>
<accession>A0AAU2UZI7</accession>
<dbReference type="EMBL" id="CP108318">
    <property type="protein sequence ID" value="WTW60601.1"/>
    <property type="molecule type" value="Genomic_DNA"/>
</dbReference>